<dbReference type="eggNOG" id="COG1680">
    <property type="taxonomic scope" value="Bacteria"/>
</dbReference>
<dbReference type="InterPro" id="IPR001466">
    <property type="entry name" value="Beta-lactam-related"/>
</dbReference>
<dbReference type="InterPro" id="IPR012338">
    <property type="entry name" value="Beta-lactam/transpept-like"/>
</dbReference>
<organism evidence="2 3">
    <name type="scientific">Intrasporangium oryzae NRRL B-24470</name>
    <dbReference type="NCBI Taxonomy" id="1386089"/>
    <lineage>
        <taxon>Bacteria</taxon>
        <taxon>Bacillati</taxon>
        <taxon>Actinomycetota</taxon>
        <taxon>Actinomycetes</taxon>
        <taxon>Micrococcales</taxon>
        <taxon>Intrasporangiaceae</taxon>
        <taxon>Intrasporangium</taxon>
    </lineage>
</organism>
<dbReference type="PANTHER" id="PTHR43283:SF7">
    <property type="entry name" value="BETA-LACTAMASE-RELATED DOMAIN-CONTAINING PROTEIN"/>
    <property type="match status" value="1"/>
</dbReference>
<dbReference type="OrthoDB" id="9773047at2"/>
<keyword evidence="3" id="KW-1185">Reference proteome</keyword>
<proteinExistence type="predicted"/>
<evidence type="ECO:0000313" key="2">
    <source>
        <dbReference type="EMBL" id="EWT03045.1"/>
    </source>
</evidence>
<reference evidence="2 3" key="1">
    <citation type="submission" date="2013-08" db="EMBL/GenBank/DDBJ databases">
        <title>Intrasporangium oryzae NRRL B-24470.</title>
        <authorList>
            <person name="Liu H."/>
            <person name="Wang G."/>
        </authorList>
    </citation>
    <scope>NUCLEOTIDE SEQUENCE [LARGE SCALE GENOMIC DNA]</scope>
    <source>
        <strain evidence="2 3">NRRL B-24470</strain>
    </source>
</reference>
<dbReference type="RefSeq" id="WP_051510040.1">
    <property type="nucleotide sequence ID" value="NZ_AWSA01000005.1"/>
</dbReference>
<accession>W9GAH7</accession>
<dbReference type="PATRIC" id="fig|1386089.3.peg.663"/>
<gene>
    <name evidence="2" type="ORF">N865_03790</name>
</gene>
<dbReference type="Proteomes" id="UP000019489">
    <property type="component" value="Unassembled WGS sequence"/>
</dbReference>
<dbReference type="SUPFAM" id="SSF56601">
    <property type="entry name" value="beta-lactamase/transpeptidase-like"/>
    <property type="match status" value="1"/>
</dbReference>
<name>W9GAH7_9MICO</name>
<dbReference type="EMBL" id="AWSA01000005">
    <property type="protein sequence ID" value="EWT03045.1"/>
    <property type="molecule type" value="Genomic_DNA"/>
</dbReference>
<comment type="caution">
    <text evidence="2">The sequence shown here is derived from an EMBL/GenBank/DDBJ whole genome shotgun (WGS) entry which is preliminary data.</text>
</comment>
<protein>
    <submittedName>
        <fullName evidence="2">Beta-lactamase</fullName>
    </submittedName>
</protein>
<evidence type="ECO:0000259" key="1">
    <source>
        <dbReference type="Pfam" id="PF00144"/>
    </source>
</evidence>
<dbReference type="Gene3D" id="3.40.710.10">
    <property type="entry name" value="DD-peptidase/beta-lactamase superfamily"/>
    <property type="match status" value="1"/>
</dbReference>
<dbReference type="Pfam" id="PF00144">
    <property type="entry name" value="Beta-lactamase"/>
    <property type="match status" value="1"/>
</dbReference>
<dbReference type="PANTHER" id="PTHR43283">
    <property type="entry name" value="BETA-LACTAMASE-RELATED"/>
    <property type="match status" value="1"/>
</dbReference>
<evidence type="ECO:0000313" key="3">
    <source>
        <dbReference type="Proteomes" id="UP000019489"/>
    </source>
</evidence>
<feature type="domain" description="Beta-lactamase-related" evidence="1">
    <location>
        <begin position="34"/>
        <end position="310"/>
    </location>
</feature>
<sequence>MTLPRSTPSAQGVDPAGLLAFLDSARAHDLGFHSLMVARHGRVIAEGWWSPYAAHRPSLVYSLSKTLTATAVALLSQEGLLTLDDLVLDHLPEIDRSTVDPRWRRVRIRHCLSMTIGHETDAWDRVFEGHPDAVEPGTDWVPWVFAVAPTTEPGTVFAYNQVATYLLSVVVGRVAGGGLRGVLRTRLLPALSLPDGGELLWHTDLLGRELGFSGAHVGTETILSLAQLYLDRGLWQGRRILSEAWVDEATVAFGPDNRDPASDPDWRRGYGYSFWMQAVGYRGDGAFGQFLVVLPEQDVAIAITSEQPRMQETLDALWEHVVPAVGRIGNPTLDDELAERLGSLGFEPLEGPALGPDYAEFKRSGSSDFSTPYTAVSVTREGTGHVVGLVRDGEHLSFRTGPGEWVESAILARGWRLPVVASGGWVDEDTFRAEARIIDTPHTFRVEARLRSGDADLVWRFVPLMGPDPLALCVRPAG</sequence>
<dbReference type="STRING" id="1386089.N865_03790"/>
<dbReference type="AlphaFoldDB" id="W9GAH7"/>
<dbReference type="InterPro" id="IPR050789">
    <property type="entry name" value="Diverse_Enzym_Activities"/>
</dbReference>